<keyword evidence="3" id="KW-1185">Reference proteome</keyword>
<proteinExistence type="predicted"/>
<dbReference type="FunCoup" id="A0A0P0V1M5">
    <property type="interactions" value="24"/>
</dbReference>
<dbReference type="EMBL" id="AP014957">
    <property type="protein sequence ID" value="BAS71768.1"/>
    <property type="molecule type" value="Genomic_DNA"/>
</dbReference>
<evidence type="ECO:0000313" key="2">
    <source>
        <dbReference type="EMBL" id="BAS71768.1"/>
    </source>
</evidence>
<evidence type="ECO:0000256" key="1">
    <source>
        <dbReference type="SAM" id="Coils"/>
    </source>
</evidence>
<dbReference type="Proteomes" id="UP000059680">
    <property type="component" value="Chromosome 1"/>
</dbReference>
<dbReference type="OMA" id="FKIYYSI"/>
<sequence length="273" mass="31989">MKKSMNYNGVEFFTFGEDNKLKVFPQNTYKFKPKTHIILDEVQECILDNFWYQYNNKREEKGYMLSILNSLAEYFHLMNDIMPTSENNEVIQQKPIYVVFDGKLPGVYISFEEIVAQKIDAKLMGGLSWKKYIDFDEALTQARKILGINYYLEPAAKEYIQKCKKAKNKKAPENPYCSNIKNEGSSQKPTYKECLTKGVDPLDGEYIDWKIIEKFEEASPQIKKELKEEILKELKKEMNDKFEEMKKAYDEKFEISFSDVDTMDLGGHGQPDQ</sequence>
<reference evidence="2 3" key="2">
    <citation type="journal article" date="2013" name="Plant Cell Physiol.">
        <title>Rice Annotation Project Database (RAP-DB): an integrative and interactive database for rice genomics.</title>
        <authorList>
            <person name="Sakai H."/>
            <person name="Lee S.S."/>
            <person name="Tanaka T."/>
            <person name="Numa H."/>
            <person name="Kim J."/>
            <person name="Kawahara Y."/>
            <person name="Wakimoto H."/>
            <person name="Yang C.C."/>
            <person name="Iwamoto M."/>
            <person name="Abe T."/>
            <person name="Yamada Y."/>
            <person name="Muto A."/>
            <person name="Inokuchi H."/>
            <person name="Ikemura T."/>
            <person name="Matsumoto T."/>
            <person name="Sasaki T."/>
            <person name="Itoh T."/>
        </authorList>
    </citation>
    <scope>NUCLEOTIDE SEQUENCE [LARGE SCALE GENOMIC DNA]</scope>
    <source>
        <strain evidence="3">cv. Nipponbare</strain>
    </source>
</reference>
<dbReference type="InParanoid" id="A0A0P0V1M5"/>
<protein>
    <submittedName>
        <fullName evidence="2">Os01g0308700 protein</fullName>
    </submittedName>
</protein>
<evidence type="ECO:0000313" key="3">
    <source>
        <dbReference type="Proteomes" id="UP000059680"/>
    </source>
</evidence>
<name>A0A0P0V1M5_ORYSJ</name>
<organism evidence="2 3">
    <name type="scientific">Oryza sativa subsp. japonica</name>
    <name type="common">Rice</name>
    <dbReference type="NCBI Taxonomy" id="39947"/>
    <lineage>
        <taxon>Eukaryota</taxon>
        <taxon>Viridiplantae</taxon>
        <taxon>Streptophyta</taxon>
        <taxon>Embryophyta</taxon>
        <taxon>Tracheophyta</taxon>
        <taxon>Spermatophyta</taxon>
        <taxon>Magnoliopsida</taxon>
        <taxon>Liliopsida</taxon>
        <taxon>Poales</taxon>
        <taxon>Poaceae</taxon>
        <taxon>BOP clade</taxon>
        <taxon>Oryzoideae</taxon>
        <taxon>Oryzeae</taxon>
        <taxon>Oryzinae</taxon>
        <taxon>Oryza</taxon>
        <taxon>Oryza sativa</taxon>
    </lineage>
</organism>
<gene>
    <name evidence="2" type="ordered locus">Os01g0308700</name>
    <name evidence="2" type="ORF">OSNPB_010308700</name>
</gene>
<reference evidence="3" key="1">
    <citation type="journal article" date="2005" name="Nature">
        <title>The map-based sequence of the rice genome.</title>
        <authorList>
            <consortium name="International rice genome sequencing project (IRGSP)"/>
            <person name="Matsumoto T."/>
            <person name="Wu J."/>
            <person name="Kanamori H."/>
            <person name="Katayose Y."/>
            <person name="Fujisawa M."/>
            <person name="Namiki N."/>
            <person name="Mizuno H."/>
            <person name="Yamamoto K."/>
            <person name="Antonio B.A."/>
            <person name="Baba T."/>
            <person name="Sakata K."/>
            <person name="Nagamura Y."/>
            <person name="Aoki H."/>
            <person name="Arikawa K."/>
            <person name="Arita K."/>
            <person name="Bito T."/>
            <person name="Chiden Y."/>
            <person name="Fujitsuka N."/>
            <person name="Fukunaka R."/>
            <person name="Hamada M."/>
            <person name="Harada C."/>
            <person name="Hayashi A."/>
            <person name="Hijishita S."/>
            <person name="Honda M."/>
            <person name="Hosokawa S."/>
            <person name="Ichikawa Y."/>
            <person name="Idonuma A."/>
            <person name="Iijima M."/>
            <person name="Ikeda M."/>
            <person name="Ikeno M."/>
            <person name="Ito K."/>
            <person name="Ito S."/>
            <person name="Ito T."/>
            <person name="Ito Y."/>
            <person name="Ito Y."/>
            <person name="Iwabuchi A."/>
            <person name="Kamiya K."/>
            <person name="Karasawa W."/>
            <person name="Kurita K."/>
            <person name="Katagiri S."/>
            <person name="Kikuta A."/>
            <person name="Kobayashi H."/>
            <person name="Kobayashi N."/>
            <person name="Machita K."/>
            <person name="Maehara T."/>
            <person name="Masukawa M."/>
            <person name="Mizubayashi T."/>
            <person name="Mukai Y."/>
            <person name="Nagasaki H."/>
            <person name="Nagata Y."/>
            <person name="Naito S."/>
            <person name="Nakashima M."/>
            <person name="Nakama Y."/>
            <person name="Nakamichi Y."/>
            <person name="Nakamura M."/>
            <person name="Meguro A."/>
            <person name="Negishi M."/>
            <person name="Ohta I."/>
            <person name="Ohta T."/>
            <person name="Okamoto M."/>
            <person name="Ono N."/>
            <person name="Saji S."/>
            <person name="Sakaguchi M."/>
            <person name="Sakai K."/>
            <person name="Shibata M."/>
            <person name="Shimokawa T."/>
            <person name="Song J."/>
            <person name="Takazaki Y."/>
            <person name="Terasawa K."/>
            <person name="Tsugane M."/>
            <person name="Tsuji K."/>
            <person name="Ueda S."/>
            <person name="Waki K."/>
            <person name="Yamagata H."/>
            <person name="Yamamoto M."/>
            <person name="Yamamoto S."/>
            <person name="Yamane H."/>
            <person name="Yoshiki S."/>
            <person name="Yoshihara R."/>
            <person name="Yukawa K."/>
            <person name="Zhong H."/>
            <person name="Yano M."/>
            <person name="Yuan Q."/>
            <person name="Ouyang S."/>
            <person name="Liu J."/>
            <person name="Jones K.M."/>
            <person name="Gansberger K."/>
            <person name="Moffat K."/>
            <person name="Hill J."/>
            <person name="Bera J."/>
            <person name="Fadrosh D."/>
            <person name="Jin S."/>
            <person name="Johri S."/>
            <person name="Kim M."/>
            <person name="Overton L."/>
            <person name="Reardon M."/>
            <person name="Tsitrin T."/>
            <person name="Vuong H."/>
            <person name="Weaver B."/>
            <person name="Ciecko A."/>
            <person name="Tallon L."/>
            <person name="Jackson J."/>
            <person name="Pai G."/>
            <person name="Aken S.V."/>
            <person name="Utterback T."/>
            <person name="Reidmuller S."/>
            <person name="Feldblyum T."/>
            <person name="Hsiao J."/>
            <person name="Zismann V."/>
            <person name="Iobst S."/>
            <person name="de Vazeille A.R."/>
            <person name="Buell C.R."/>
            <person name="Ying K."/>
            <person name="Li Y."/>
            <person name="Lu T."/>
            <person name="Huang Y."/>
            <person name="Zhao Q."/>
            <person name="Feng Q."/>
            <person name="Zhang L."/>
            <person name="Zhu J."/>
            <person name="Weng Q."/>
            <person name="Mu J."/>
            <person name="Lu Y."/>
            <person name="Fan D."/>
            <person name="Liu Y."/>
            <person name="Guan J."/>
            <person name="Zhang Y."/>
            <person name="Yu S."/>
            <person name="Liu X."/>
            <person name="Zhang Y."/>
            <person name="Hong G."/>
            <person name="Han B."/>
            <person name="Choisne N."/>
            <person name="Demange N."/>
            <person name="Orjeda G."/>
            <person name="Samain S."/>
            <person name="Cattolico L."/>
            <person name="Pelletier E."/>
            <person name="Couloux A."/>
            <person name="Segurens B."/>
            <person name="Wincker P."/>
            <person name="D'Hont A."/>
            <person name="Scarpelli C."/>
            <person name="Weissenbach J."/>
            <person name="Salanoubat M."/>
            <person name="Quetier F."/>
            <person name="Yu Y."/>
            <person name="Kim H.R."/>
            <person name="Rambo T."/>
            <person name="Currie J."/>
            <person name="Collura K."/>
            <person name="Luo M."/>
            <person name="Yang T."/>
            <person name="Ammiraju J.S.S."/>
            <person name="Engler F."/>
            <person name="Soderlund C."/>
            <person name="Wing R.A."/>
            <person name="Palmer L.E."/>
            <person name="de la Bastide M."/>
            <person name="Spiegel L."/>
            <person name="Nascimento L."/>
            <person name="Zutavern T."/>
            <person name="O'Shaughnessy A."/>
            <person name="Dike S."/>
            <person name="Dedhia N."/>
            <person name="Preston R."/>
            <person name="Balija V."/>
            <person name="McCombie W.R."/>
            <person name="Chow T."/>
            <person name="Chen H."/>
            <person name="Chung M."/>
            <person name="Chen C."/>
            <person name="Shaw J."/>
            <person name="Wu H."/>
            <person name="Hsiao K."/>
            <person name="Chao Y."/>
            <person name="Chu M."/>
            <person name="Cheng C."/>
            <person name="Hour A."/>
            <person name="Lee P."/>
            <person name="Lin S."/>
            <person name="Lin Y."/>
            <person name="Liou J."/>
            <person name="Liu S."/>
            <person name="Hsing Y."/>
            <person name="Raghuvanshi S."/>
            <person name="Mohanty A."/>
            <person name="Bharti A.K."/>
            <person name="Gaur A."/>
            <person name="Gupta V."/>
            <person name="Kumar D."/>
            <person name="Ravi V."/>
            <person name="Vij S."/>
            <person name="Kapur A."/>
            <person name="Khurana P."/>
            <person name="Khurana P."/>
            <person name="Khurana J.P."/>
            <person name="Tyagi A.K."/>
            <person name="Gaikwad K."/>
            <person name="Singh A."/>
            <person name="Dalal V."/>
            <person name="Srivastava S."/>
            <person name="Dixit A."/>
            <person name="Pal A.K."/>
            <person name="Ghazi I.A."/>
            <person name="Yadav M."/>
            <person name="Pandit A."/>
            <person name="Bhargava A."/>
            <person name="Sureshbabu K."/>
            <person name="Batra K."/>
            <person name="Sharma T.R."/>
            <person name="Mohapatra T."/>
            <person name="Singh N.K."/>
            <person name="Messing J."/>
            <person name="Nelson A.B."/>
            <person name="Fuks G."/>
            <person name="Kavchok S."/>
            <person name="Keizer G."/>
            <person name="Linton E."/>
            <person name="Llaca V."/>
            <person name="Song R."/>
            <person name="Tanyolac B."/>
            <person name="Young S."/>
            <person name="Ho-Il K."/>
            <person name="Hahn J.H."/>
            <person name="Sangsakoo G."/>
            <person name="Vanavichit A."/>
            <person name="de Mattos Luiz.A.T."/>
            <person name="Zimmer P.D."/>
            <person name="Malone G."/>
            <person name="Dellagostin O."/>
            <person name="de Oliveira A.C."/>
            <person name="Bevan M."/>
            <person name="Bancroft I."/>
            <person name="Minx P."/>
            <person name="Cordum H."/>
            <person name="Wilson R."/>
            <person name="Cheng Z."/>
            <person name="Jin W."/>
            <person name="Jiang J."/>
            <person name="Leong S.A."/>
            <person name="Iwama H."/>
            <person name="Gojobori T."/>
            <person name="Itoh T."/>
            <person name="Niimura Y."/>
            <person name="Fujii Y."/>
            <person name="Habara T."/>
            <person name="Sakai H."/>
            <person name="Sato Y."/>
            <person name="Wilson G."/>
            <person name="Kumar K."/>
            <person name="McCouch S."/>
            <person name="Juretic N."/>
            <person name="Hoen D."/>
            <person name="Wright S."/>
            <person name="Bruskiewich R."/>
            <person name="Bureau T."/>
            <person name="Miyao A."/>
            <person name="Hirochika H."/>
            <person name="Nishikawa T."/>
            <person name="Kadowaki K."/>
            <person name="Sugiura M."/>
            <person name="Burr B."/>
            <person name="Sasaki T."/>
        </authorList>
    </citation>
    <scope>NUCLEOTIDE SEQUENCE [LARGE SCALE GENOMIC DNA]</scope>
    <source>
        <strain evidence="3">cv. Nipponbare</strain>
    </source>
</reference>
<dbReference type="Gramene" id="Os01t0308700-00">
    <property type="protein sequence ID" value="Os01t0308700-00"/>
    <property type="gene ID" value="Os01g0308700"/>
</dbReference>
<dbReference type="eggNOG" id="ENOG502SSY6">
    <property type="taxonomic scope" value="Eukaryota"/>
</dbReference>
<accession>A0A0P0V1M5</accession>
<reference evidence="2 3" key="3">
    <citation type="journal article" date="2013" name="Rice">
        <title>Improvement of the Oryza sativa Nipponbare reference genome using next generation sequence and optical map data.</title>
        <authorList>
            <person name="Kawahara Y."/>
            <person name="de la Bastide M."/>
            <person name="Hamilton J.P."/>
            <person name="Kanamori H."/>
            <person name="McCombie W.R."/>
            <person name="Ouyang S."/>
            <person name="Schwartz D.C."/>
            <person name="Tanaka T."/>
            <person name="Wu J."/>
            <person name="Zhou S."/>
            <person name="Childs K.L."/>
            <person name="Davidson R.M."/>
            <person name="Lin H."/>
            <person name="Quesada-Ocampo L."/>
            <person name="Vaillancourt B."/>
            <person name="Sakai H."/>
            <person name="Lee S.S."/>
            <person name="Kim J."/>
            <person name="Numa H."/>
            <person name="Itoh T."/>
            <person name="Buell C.R."/>
            <person name="Matsumoto T."/>
        </authorList>
    </citation>
    <scope>NUCLEOTIDE SEQUENCE [LARGE SCALE GENOMIC DNA]</scope>
    <source>
        <strain evidence="3">cv. Nipponbare</strain>
    </source>
</reference>
<dbReference type="AlphaFoldDB" id="A0A0P0V1M5"/>
<dbReference type="PaxDb" id="39947-A0A0P0V1M5"/>
<feature type="coiled-coil region" evidence="1">
    <location>
        <begin position="224"/>
        <end position="251"/>
    </location>
</feature>
<keyword evidence="1" id="KW-0175">Coiled coil</keyword>